<protein>
    <recommendedName>
        <fullName evidence="9">Major facilitator superfamily (MFS) profile domain-containing protein</fullName>
    </recommendedName>
</protein>
<comment type="similarity">
    <text evidence="2">Belongs to the major facilitator superfamily. Monocarboxylate porter (TC 2.A.1.13) family.</text>
</comment>
<feature type="compositionally biased region" description="Basic and acidic residues" evidence="7">
    <location>
        <begin position="110"/>
        <end position="133"/>
    </location>
</feature>
<feature type="transmembrane region" description="Helical" evidence="8">
    <location>
        <begin position="518"/>
        <end position="539"/>
    </location>
</feature>
<dbReference type="InterPro" id="IPR020846">
    <property type="entry name" value="MFS_dom"/>
</dbReference>
<evidence type="ECO:0000256" key="4">
    <source>
        <dbReference type="ARBA" id="ARBA00022692"/>
    </source>
</evidence>
<feature type="transmembrane region" description="Helical" evidence="8">
    <location>
        <begin position="201"/>
        <end position="219"/>
    </location>
</feature>
<feature type="transmembrane region" description="Helical" evidence="8">
    <location>
        <begin position="231"/>
        <end position="250"/>
    </location>
</feature>
<comment type="subcellular location">
    <subcellularLocation>
        <location evidence="1">Membrane</location>
        <topology evidence="1">Multi-pass membrane protein</topology>
    </subcellularLocation>
</comment>
<reference evidence="10 11" key="1">
    <citation type="submission" date="2019-12" db="EMBL/GenBank/DDBJ databases">
        <title>Draft genome sequence of the ascomycete Xylaria multiplex DSM 110363.</title>
        <authorList>
            <person name="Buettner E."/>
            <person name="Kellner H."/>
        </authorList>
    </citation>
    <scope>NUCLEOTIDE SEQUENCE [LARGE SCALE GENOMIC DNA]</scope>
    <source>
        <strain evidence="10 11">DSM 110363</strain>
    </source>
</reference>
<keyword evidence="5 8" id="KW-1133">Transmembrane helix</keyword>
<feature type="transmembrane region" description="Helical" evidence="8">
    <location>
        <begin position="161"/>
        <end position="189"/>
    </location>
</feature>
<dbReference type="PROSITE" id="PS50850">
    <property type="entry name" value="MFS"/>
    <property type="match status" value="1"/>
</dbReference>
<dbReference type="InParanoid" id="A0A7C8IRK4"/>
<feature type="domain" description="Major facilitator superfamily (MFS) profile" evidence="9">
    <location>
        <begin position="160"/>
        <end position="550"/>
    </location>
</feature>
<dbReference type="SUPFAM" id="SSF54909">
    <property type="entry name" value="Dimeric alpha+beta barrel"/>
    <property type="match status" value="1"/>
</dbReference>
<evidence type="ECO:0000256" key="2">
    <source>
        <dbReference type="ARBA" id="ARBA00006727"/>
    </source>
</evidence>
<feature type="transmembrane region" description="Helical" evidence="8">
    <location>
        <begin position="365"/>
        <end position="387"/>
    </location>
</feature>
<proteinExistence type="inferred from homology"/>
<evidence type="ECO:0000256" key="8">
    <source>
        <dbReference type="SAM" id="Phobius"/>
    </source>
</evidence>
<keyword evidence="3" id="KW-0813">Transport</keyword>
<name>A0A7C8IRK4_9PEZI</name>
<evidence type="ECO:0000256" key="1">
    <source>
        <dbReference type="ARBA" id="ARBA00004141"/>
    </source>
</evidence>
<feature type="transmembrane region" description="Helical" evidence="8">
    <location>
        <begin position="288"/>
        <end position="308"/>
    </location>
</feature>
<feature type="transmembrane region" description="Helical" evidence="8">
    <location>
        <begin position="430"/>
        <end position="448"/>
    </location>
</feature>
<keyword evidence="6 8" id="KW-0472">Membrane</keyword>
<feature type="compositionally biased region" description="Polar residues" evidence="7">
    <location>
        <begin position="99"/>
        <end position="109"/>
    </location>
</feature>
<dbReference type="GO" id="GO:0016020">
    <property type="term" value="C:membrane"/>
    <property type="evidence" value="ECO:0007669"/>
    <property type="project" value="UniProtKB-SubCell"/>
</dbReference>
<dbReference type="PANTHER" id="PTHR11360">
    <property type="entry name" value="MONOCARBOXYLATE TRANSPORTER"/>
    <property type="match status" value="1"/>
</dbReference>
<dbReference type="OrthoDB" id="5667at2759"/>
<evidence type="ECO:0000313" key="10">
    <source>
        <dbReference type="EMBL" id="KAF2966404.1"/>
    </source>
</evidence>
<accession>A0A7C8IRK4</accession>
<dbReference type="InterPro" id="IPR011008">
    <property type="entry name" value="Dimeric_a/b-barrel"/>
</dbReference>
<dbReference type="Pfam" id="PF07690">
    <property type="entry name" value="MFS_1"/>
    <property type="match status" value="1"/>
</dbReference>
<evidence type="ECO:0000256" key="5">
    <source>
        <dbReference type="ARBA" id="ARBA00022989"/>
    </source>
</evidence>
<dbReference type="GO" id="GO:0022857">
    <property type="term" value="F:transmembrane transporter activity"/>
    <property type="evidence" value="ECO:0007669"/>
    <property type="project" value="InterPro"/>
</dbReference>
<feature type="region of interest" description="Disordered" evidence="7">
    <location>
        <begin position="99"/>
        <end position="151"/>
    </location>
</feature>
<evidence type="ECO:0000256" key="7">
    <source>
        <dbReference type="SAM" id="MobiDB-lite"/>
    </source>
</evidence>
<dbReference type="Proteomes" id="UP000481858">
    <property type="component" value="Unassembled WGS sequence"/>
</dbReference>
<gene>
    <name evidence="10" type="ORF">GQX73_g7186</name>
</gene>
<dbReference type="InterPro" id="IPR050327">
    <property type="entry name" value="Proton-linked_MCT"/>
</dbReference>
<keyword evidence="4 8" id="KW-0812">Transmembrane</keyword>
<dbReference type="InterPro" id="IPR005545">
    <property type="entry name" value="YCII"/>
</dbReference>
<comment type="caution">
    <text evidence="10">The sequence shown here is derived from an EMBL/GenBank/DDBJ whole genome shotgun (WGS) entry which is preliminary data.</text>
</comment>
<feature type="transmembrane region" description="Helical" evidence="8">
    <location>
        <begin position="256"/>
        <end position="276"/>
    </location>
</feature>
<sequence length="551" mass="58939">MAGQNDFLVHLPDKPGVLKTRMEHIGAHLTHNKSLLEAGSLILSGPTLTGHPEDPEQGLPITGSVLIFRTGTAEDVWQILAADPLAKAGVWDMEKATVTPYSSDSTGSSVREKHMEDALAKGSTKTDLEKGKSEGAPTPPQPPAAPAGFNPADFPDGGREAWLVVFGGFLALFCSFGLVNCIGVFQQYYVEGPLSDYSESAVSWIPSLHVFVVTGSNAIMGRLFDSYGPRWILIIGTIVYSFGLMVTSLSSQYYQFILSQGIVLALGASAVFNCATNSVITWFFRRRATALGIMVSGSSLGGVVLPIMMDKLIPQIGFPWTVRTLGFIFLVLCGISSITIKSRLPPRPKPLHISDYVSPFKEIKFIIVVIASFFLFWGLFLPFNYLILQATDAGVDPNLVPYILPILNALSIPGRILPGFVGDRLGRYNTMIFISALSGIITLALWIPGSNSTAAILVYGAIFGFSSGGIISLLPACMAQISDIREIGTRNGVNLFFAAVGALTGSPIGGAISNGKHYLGLQIFTGITMLLGSLLYVVARTVLVGPKSARV</sequence>
<dbReference type="Pfam" id="PF03795">
    <property type="entry name" value="YCII"/>
    <property type="match status" value="1"/>
</dbReference>
<dbReference type="InterPro" id="IPR036259">
    <property type="entry name" value="MFS_trans_sf"/>
</dbReference>
<feature type="transmembrane region" description="Helical" evidence="8">
    <location>
        <begin position="493"/>
        <end position="512"/>
    </location>
</feature>
<feature type="transmembrane region" description="Helical" evidence="8">
    <location>
        <begin position="320"/>
        <end position="344"/>
    </location>
</feature>
<dbReference type="Gene3D" id="1.20.1250.20">
    <property type="entry name" value="MFS general substrate transporter like domains"/>
    <property type="match status" value="2"/>
</dbReference>
<feature type="transmembrane region" description="Helical" evidence="8">
    <location>
        <begin position="399"/>
        <end position="418"/>
    </location>
</feature>
<dbReference type="InterPro" id="IPR011701">
    <property type="entry name" value="MFS"/>
</dbReference>
<dbReference type="CDD" id="cd17352">
    <property type="entry name" value="MFS_MCT_SLC16"/>
    <property type="match status" value="1"/>
</dbReference>
<keyword evidence="11" id="KW-1185">Reference proteome</keyword>
<evidence type="ECO:0000259" key="9">
    <source>
        <dbReference type="PROSITE" id="PS50850"/>
    </source>
</evidence>
<evidence type="ECO:0000313" key="11">
    <source>
        <dbReference type="Proteomes" id="UP000481858"/>
    </source>
</evidence>
<dbReference type="PANTHER" id="PTHR11360:SF224">
    <property type="entry name" value="MAJOR FACILITATOR SUPERFAMILY (MFS) PROFILE DOMAIN-CONTAINING PROTEIN-RELATED"/>
    <property type="match status" value="1"/>
</dbReference>
<dbReference type="FunCoup" id="A0A7C8IRK4">
    <property type="interactions" value="143"/>
</dbReference>
<dbReference type="EMBL" id="WUBL01000090">
    <property type="protein sequence ID" value="KAF2966404.1"/>
    <property type="molecule type" value="Genomic_DNA"/>
</dbReference>
<evidence type="ECO:0000256" key="3">
    <source>
        <dbReference type="ARBA" id="ARBA00022448"/>
    </source>
</evidence>
<organism evidence="10 11">
    <name type="scientific">Xylaria multiplex</name>
    <dbReference type="NCBI Taxonomy" id="323545"/>
    <lineage>
        <taxon>Eukaryota</taxon>
        <taxon>Fungi</taxon>
        <taxon>Dikarya</taxon>
        <taxon>Ascomycota</taxon>
        <taxon>Pezizomycotina</taxon>
        <taxon>Sordariomycetes</taxon>
        <taxon>Xylariomycetidae</taxon>
        <taxon>Xylariales</taxon>
        <taxon>Xylariaceae</taxon>
        <taxon>Xylaria</taxon>
    </lineage>
</organism>
<dbReference type="AlphaFoldDB" id="A0A7C8IRK4"/>
<dbReference type="Gene3D" id="3.30.70.1060">
    <property type="entry name" value="Dimeric alpha+beta barrel"/>
    <property type="match status" value="1"/>
</dbReference>
<dbReference type="SUPFAM" id="SSF103473">
    <property type="entry name" value="MFS general substrate transporter"/>
    <property type="match status" value="1"/>
</dbReference>
<feature type="transmembrane region" description="Helical" evidence="8">
    <location>
        <begin position="454"/>
        <end position="481"/>
    </location>
</feature>
<evidence type="ECO:0000256" key="6">
    <source>
        <dbReference type="ARBA" id="ARBA00023136"/>
    </source>
</evidence>